<dbReference type="RefSeq" id="WP_179243118.1">
    <property type="nucleotide sequence ID" value="NZ_CP058595.1"/>
</dbReference>
<proteinExistence type="predicted"/>
<name>A0A7H9ATR8_9FLAO</name>
<dbReference type="Proteomes" id="UP000509302">
    <property type="component" value="Chromosome"/>
</dbReference>
<protein>
    <submittedName>
        <fullName evidence="1">Uncharacterized protein</fullName>
    </submittedName>
</protein>
<accession>A0A7H9ATR8</accession>
<reference evidence="1 2" key="1">
    <citation type="journal article" date="2006" name="Int. J. Syst. Evol. Microbiol.">
        <title>Costertonia aggregata gen. nov., sp. nov., a mesophilic marine bacterium of the family Flavobacteriaceae, isolated from a mature biofilm.</title>
        <authorList>
            <person name="Kwon K.K."/>
            <person name="Lee Y.K."/>
            <person name="Lee H.K."/>
        </authorList>
    </citation>
    <scope>NUCLEOTIDE SEQUENCE [LARGE SCALE GENOMIC DNA]</scope>
    <source>
        <strain evidence="1 2">KCCM 42265</strain>
    </source>
</reference>
<gene>
    <name evidence="1" type="ORF">HYG79_16265</name>
</gene>
<dbReference type="KEGG" id="cagg:HYG79_16265"/>
<evidence type="ECO:0000313" key="1">
    <source>
        <dbReference type="EMBL" id="QLG46839.1"/>
    </source>
</evidence>
<keyword evidence="2" id="KW-1185">Reference proteome</keyword>
<organism evidence="1 2">
    <name type="scientific">Costertonia aggregata</name>
    <dbReference type="NCBI Taxonomy" id="343403"/>
    <lineage>
        <taxon>Bacteria</taxon>
        <taxon>Pseudomonadati</taxon>
        <taxon>Bacteroidota</taxon>
        <taxon>Flavobacteriia</taxon>
        <taxon>Flavobacteriales</taxon>
        <taxon>Flavobacteriaceae</taxon>
        <taxon>Costertonia</taxon>
    </lineage>
</organism>
<sequence>MQYHKRLMNDVLWNFKNKVYASLPDFVVALMSYNENIFGEDFEFQKDEKVLESSKVVIQYSYWDEEKEDDLEPDFLLKADNGEFFTKGELLYKTHNEVHEKLQNQDHSFFEGFLLWEGENPNNPRVPLYFVMQGS</sequence>
<dbReference type="AlphaFoldDB" id="A0A7H9ATR8"/>
<evidence type="ECO:0000313" key="2">
    <source>
        <dbReference type="Proteomes" id="UP000509302"/>
    </source>
</evidence>
<dbReference type="EMBL" id="CP058595">
    <property type="protein sequence ID" value="QLG46839.1"/>
    <property type="molecule type" value="Genomic_DNA"/>
</dbReference>